<reference evidence="2" key="1">
    <citation type="journal article" date="2019" name="bioRxiv">
        <title>The Genome of the Zebra Mussel, Dreissena polymorpha: A Resource for Invasive Species Research.</title>
        <authorList>
            <person name="McCartney M.A."/>
            <person name="Auch B."/>
            <person name="Kono T."/>
            <person name="Mallez S."/>
            <person name="Zhang Y."/>
            <person name="Obille A."/>
            <person name="Becker A."/>
            <person name="Abrahante J.E."/>
            <person name="Garbe J."/>
            <person name="Badalamenti J.P."/>
            <person name="Herman A."/>
            <person name="Mangelson H."/>
            <person name="Liachko I."/>
            <person name="Sullivan S."/>
            <person name="Sone E.D."/>
            <person name="Koren S."/>
            <person name="Silverstein K.A.T."/>
            <person name="Beckman K.B."/>
            <person name="Gohl D.M."/>
        </authorList>
    </citation>
    <scope>NUCLEOTIDE SEQUENCE</scope>
    <source>
        <strain evidence="2">Duluth1</strain>
        <tissue evidence="2">Whole animal</tissue>
    </source>
</reference>
<gene>
    <name evidence="2" type="ORF">DPMN_065549</name>
</gene>
<dbReference type="AlphaFoldDB" id="A0A9D3YSD9"/>
<organism evidence="2 3">
    <name type="scientific">Dreissena polymorpha</name>
    <name type="common">Zebra mussel</name>
    <name type="synonym">Mytilus polymorpha</name>
    <dbReference type="NCBI Taxonomy" id="45954"/>
    <lineage>
        <taxon>Eukaryota</taxon>
        <taxon>Metazoa</taxon>
        <taxon>Spiralia</taxon>
        <taxon>Lophotrochozoa</taxon>
        <taxon>Mollusca</taxon>
        <taxon>Bivalvia</taxon>
        <taxon>Autobranchia</taxon>
        <taxon>Heteroconchia</taxon>
        <taxon>Euheterodonta</taxon>
        <taxon>Imparidentia</taxon>
        <taxon>Neoheterodontei</taxon>
        <taxon>Myida</taxon>
        <taxon>Dreissenoidea</taxon>
        <taxon>Dreissenidae</taxon>
        <taxon>Dreissena</taxon>
    </lineage>
</organism>
<dbReference type="Proteomes" id="UP000828390">
    <property type="component" value="Unassembled WGS sequence"/>
</dbReference>
<feature type="compositionally biased region" description="Basic and acidic residues" evidence="1">
    <location>
        <begin position="40"/>
        <end position="49"/>
    </location>
</feature>
<reference evidence="2" key="2">
    <citation type="submission" date="2020-11" db="EMBL/GenBank/DDBJ databases">
        <authorList>
            <person name="McCartney M.A."/>
            <person name="Auch B."/>
            <person name="Kono T."/>
            <person name="Mallez S."/>
            <person name="Becker A."/>
            <person name="Gohl D.M."/>
            <person name="Silverstein K.A.T."/>
            <person name="Koren S."/>
            <person name="Bechman K.B."/>
            <person name="Herman A."/>
            <person name="Abrahante J.E."/>
            <person name="Garbe J."/>
        </authorList>
    </citation>
    <scope>NUCLEOTIDE SEQUENCE</scope>
    <source>
        <strain evidence="2">Duluth1</strain>
        <tissue evidence="2">Whole animal</tissue>
    </source>
</reference>
<evidence type="ECO:0000313" key="2">
    <source>
        <dbReference type="EMBL" id="KAH3706168.1"/>
    </source>
</evidence>
<name>A0A9D3YSD9_DREPO</name>
<dbReference type="EMBL" id="JAIWYP010000014">
    <property type="protein sequence ID" value="KAH3706168.1"/>
    <property type="molecule type" value="Genomic_DNA"/>
</dbReference>
<comment type="caution">
    <text evidence="2">The sequence shown here is derived from an EMBL/GenBank/DDBJ whole genome shotgun (WGS) entry which is preliminary data.</text>
</comment>
<accession>A0A9D3YSD9</accession>
<evidence type="ECO:0000313" key="3">
    <source>
        <dbReference type="Proteomes" id="UP000828390"/>
    </source>
</evidence>
<protein>
    <submittedName>
        <fullName evidence="2">Uncharacterized protein</fullName>
    </submittedName>
</protein>
<sequence>MSARDVVVVCCTLLKQHGKCMFQGVPLVVTERSWEFREEDIHEEQHPAEQVRSYQGAVSDA</sequence>
<feature type="region of interest" description="Disordered" evidence="1">
    <location>
        <begin position="40"/>
        <end position="61"/>
    </location>
</feature>
<keyword evidence="3" id="KW-1185">Reference proteome</keyword>
<evidence type="ECO:0000256" key="1">
    <source>
        <dbReference type="SAM" id="MobiDB-lite"/>
    </source>
</evidence>
<proteinExistence type="predicted"/>